<feature type="disulfide bond" evidence="6">
    <location>
        <begin position="95"/>
        <end position="138"/>
    </location>
</feature>
<feature type="compositionally biased region" description="Low complexity" evidence="7">
    <location>
        <begin position="49"/>
        <end position="59"/>
    </location>
</feature>
<evidence type="ECO:0000256" key="6">
    <source>
        <dbReference type="PROSITE-ProRule" id="PRU00302"/>
    </source>
</evidence>
<comment type="caution">
    <text evidence="6">Lacks conserved residue(s) required for the propagation of feature annotation.</text>
</comment>
<keyword evidence="12" id="KW-0675">Receptor</keyword>
<keyword evidence="5 6" id="KW-1015">Disulfide bond</keyword>
<evidence type="ECO:0000256" key="1">
    <source>
        <dbReference type="ARBA" id="ARBA00004370"/>
    </source>
</evidence>
<keyword evidence="4 8" id="KW-0472">Membrane</keyword>
<dbReference type="PANTHER" id="PTHR46879">
    <property type="entry name" value="SUSHI DOMAIN-CONTAINING PROTEIN 3"/>
    <property type="match status" value="1"/>
</dbReference>
<feature type="signal peptide" evidence="9">
    <location>
        <begin position="1"/>
        <end position="16"/>
    </location>
</feature>
<dbReference type="SMART" id="SM00032">
    <property type="entry name" value="CCP"/>
    <property type="match status" value="1"/>
</dbReference>
<evidence type="ECO:0000313" key="13">
    <source>
        <dbReference type="Proteomes" id="UP000290572"/>
    </source>
</evidence>
<dbReference type="SUPFAM" id="SSF57535">
    <property type="entry name" value="Complement control module/SCR domain"/>
    <property type="match status" value="1"/>
</dbReference>
<keyword evidence="3 8" id="KW-1133">Transmembrane helix</keyword>
<dbReference type="CDD" id="cd00033">
    <property type="entry name" value="CCP"/>
    <property type="match status" value="1"/>
</dbReference>
<evidence type="ECO:0000256" key="9">
    <source>
        <dbReference type="SAM" id="SignalP"/>
    </source>
</evidence>
<feature type="transmembrane region" description="Helical" evidence="8">
    <location>
        <begin position="294"/>
        <end position="312"/>
    </location>
</feature>
<dbReference type="InterPro" id="IPR035976">
    <property type="entry name" value="Sushi/SCR/CCP_sf"/>
</dbReference>
<dbReference type="STRING" id="84645.A0A498MDK3"/>
<dbReference type="GO" id="GO:0004930">
    <property type="term" value="F:G protein-coupled receptor activity"/>
    <property type="evidence" value="ECO:0007669"/>
    <property type="project" value="InterPro"/>
</dbReference>
<feature type="transmembrane region" description="Helical" evidence="8">
    <location>
        <begin position="408"/>
        <end position="429"/>
    </location>
</feature>
<comment type="caution">
    <text evidence="12">The sequence shown here is derived from an EMBL/GenBank/DDBJ whole genome shotgun (WGS) entry which is preliminary data.</text>
</comment>
<dbReference type="SUPFAM" id="SSF81321">
    <property type="entry name" value="Family A G protein-coupled receptor-like"/>
    <property type="match status" value="1"/>
</dbReference>
<dbReference type="InterPro" id="IPR053067">
    <property type="entry name" value="SUSD3"/>
</dbReference>
<evidence type="ECO:0000256" key="2">
    <source>
        <dbReference type="ARBA" id="ARBA00022692"/>
    </source>
</evidence>
<keyword evidence="2 8" id="KW-0812">Transmembrane</keyword>
<feature type="region of interest" description="Disordered" evidence="7">
    <location>
        <begin position="35"/>
        <end position="86"/>
    </location>
</feature>
<dbReference type="GO" id="GO:0016020">
    <property type="term" value="C:membrane"/>
    <property type="evidence" value="ECO:0007669"/>
    <property type="project" value="UniProtKB-SubCell"/>
</dbReference>
<keyword evidence="13" id="KW-1185">Reference proteome</keyword>
<comment type="subcellular location">
    <subcellularLocation>
        <location evidence="1">Membrane</location>
    </subcellularLocation>
</comment>
<evidence type="ECO:0000256" key="4">
    <source>
        <dbReference type="ARBA" id="ARBA00023136"/>
    </source>
</evidence>
<dbReference type="EMBL" id="QBIY01012722">
    <property type="protein sequence ID" value="RXN18290.1"/>
    <property type="molecule type" value="Genomic_DNA"/>
</dbReference>
<feature type="transmembrane region" description="Helical" evidence="8">
    <location>
        <begin position="449"/>
        <end position="471"/>
    </location>
</feature>
<dbReference type="InterPro" id="IPR000436">
    <property type="entry name" value="Sushi_SCR_CCP_dom"/>
</dbReference>
<feature type="domain" description="Sushi" evidence="11">
    <location>
        <begin position="93"/>
        <end position="156"/>
    </location>
</feature>
<evidence type="ECO:0000259" key="11">
    <source>
        <dbReference type="PROSITE" id="PS50923"/>
    </source>
</evidence>
<feature type="domain" description="G-protein coupled receptors family 1 profile" evidence="10">
    <location>
        <begin position="236"/>
        <end position="469"/>
    </location>
</feature>
<proteinExistence type="predicted"/>
<dbReference type="Proteomes" id="UP000290572">
    <property type="component" value="Unassembled WGS sequence"/>
</dbReference>
<keyword evidence="6" id="KW-0768">Sushi</keyword>
<evidence type="ECO:0000256" key="3">
    <source>
        <dbReference type="ARBA" id="ARBA00022989"/>
    </source>
</evidence>
<feature type="chain" id="PRO_5019790777" evidence="9">
    <location>
        <begin position="17"/>
        <end position="497"/>
    </location>
</feature>
<reference evidence="12 13" key="1">
    <citation type="submission" date="2018-03" db="EMBL/GenBank/DDBJ databases">
        <title>Draft genome sequence of Rohu Carp (Labeo rohita).</title>
        <authorList>
            <person name="Das P."/>
            <person name="Kushwaha B."/>
            <person name="Joshi C.G."/>
            <person name="Kumar D."/>
            <person name="Nagpure N.S."/>
            <person name="Sahoo L."/>
            <person name="Das S.P."/>
            <person name="Bit A."/>
            <person name="Patnaik S."/>
            <person name="Meher P.K."/>
            <person name="Jayasankar P."/>
            <person name="Koringa P.G."/>
            <person name="Patel N.V."/>
            <person name="Hinsu A.T."/>
            <person name="Kumar R."/>
            <person name="Pandey M."/>
            <person name="Agarwal S."/>
            <person name="Srivastava S."/>
            <person name="Singh M."/>
            <person name="Iquebal M.A."/>
            <person name="Jaiswal S."/>
            <person name="Angadi U.B."/>
            <person name="Kumar N."/>
            <person name="Raza M."/>
            <person name="Shah T.M."/>
            <person name="Rai A."/>
            <person name="Jena J.K."/>
        </authorList>
    </citation>
    <scope>NUCLEOTIDE SEQUENCE [LARGE SCALE GENOMIC DNA]</scope>
    <source>
        <strain evidence="12">DASCIFA01</strain>
        <tissue evidence="12">Testis</tissue>
    </source>
</reference>
<keyword evidence="9" id="KW-0732">Signal</keyword>
<dbReference type="PANTHER" id="PTHR46879:SF2">
    <property type="entry name" value="MICROTUBULE-ASSOCIATED SERINE_THREONINE-PROTEIN KINASE 3"/>
    <property type="match status" value="1"/>
</dbReference>
<dbReference type="Gene3D" id="1.20.1070.10">
    <property type="entry name" value="Rhodopsin 7-helix transmembrane proteins"/>
    <property type="match status" value="1"/>
</dbReference>
<evidence type="ECO:0000259" key="10">
    <source>
        <dbReference type="PROSITE" id="PS50262"/>
    </source>
</evidence>
<evidence type="ECO:0000256" key="8">
    <source>
        <dbReference type="SAM" id="Phobius"/>
    </source>
</evidence>
<dbReference type="Pfam" id="PF00001">
    <property type="entry name" value="7tm_1"/>
    <property type="match status" value="1"/>
</dbReference>
<evidence type="ECO:0000313" key="12">
    <source>
        <dbReference type="EMBL" id="RXN18290.1"/>
    </source>
</evidence>
<protein>
    <submittedName>
        <fullName evidence="12">Ase-activated receptor 3-like protein</fullName>
    </submittedName>
</protein>
<dbReference type="Gene3D" id="2.10.70.10">
    <property type="entry name" value="Complement Module, domain 1"/>
    <property type="match status" value="1"/>
</dbReference>
<feature type="transmembrane region" description="Helical" evidence="8">
    <location>
        <begin position="333"/>
        <end position="354"/>
    </location>
</feature>
<dbReference type="PROSITE" id="PS50262">
    <property type="entry name" value="G_PROTEIN_RECEP_F1_2"/>
    <property type="match status" value="1"/>
</dbReference>
<feature type="transmembrane region" description="Helical" evidence="8">
    <location>
        <begin position="360"/>
        <end position="387"/>
    </location>
</feature>
<dbReference type="AlphaFoldDB" id="A0A498MDK3"/>
<evidence type="ECO:0000256" key="7">
    <source>
        <dbReference type="SAM" id="MobiDB-lite"/>
    </source>
</evidence>
<dbReference type="InterPro" id="IPR017452">
    <property type="entry name" value="GPCR_Rhodpsn_7TM"/>
</dbReference>
<name>A0A498MDK3_LABRO</name>
<organism evidence="12 13">
    <name type="scientific">Labeo rohita</name>
    <name type="common">Indian major carp</name>
    <name type="synonym">Cyprinus rohita</name>
    <dbReference type="NCBI Taxonomy" id="84645"/>
    <lineage>
        <taxon>Eukaryota</taxon>
        <taxon>Metazoa</taxon>
        <taxon>Chordata</taxon>
        <taxon>Craniata</taxon>
        <taxon>Vertebrata</taxon>
        <taxon>Euteleostomi</taxon>
        <taxon>Actinopterygii</taxon>
        <taxon>Neopterygii</taxon>
        <taxon>Teleostei</taxon>
        <taxon>Ostariophysi</taxon>
        <taxon>Cypriniformes</taxon>
        <taxon>Cyprinidae</taxon>
        <taxon>Labeoninae</taxon>
        <taxon>Labeonini</taxon>
        <taxon>Labeo</taxon>
    </lineage>
</organism>
<gene>
    <name evidence="12" type="ORF">ROHU_026434</name>
</gene>
<feature type="transmembrane region" description="Helical" evidence="8">
    <location>
        <begin position="256"/>
        <end position="274"/>
    </location>
</feature>
<dbReference type="PROSITE" id="PS50923">
    <property type="entry name" value="SUSHI"/>
    <property type="match status" value="1"/>
</dbReference>
<evidence type="ECO:0000256" key="5">
    <source>
        <dbReference type="ARBA" id="ARBA00023157"/>
    </source>
</evidence>
<dbReference type="InterPro" id="IPR000276">
    <property type="entry name" value="GPCR_Rhodpsn"/>
</dbReference>
<accession>A0A498MDK3</accession>
<feature type="transmembrane region" description="Helical" evidence="8">
    <location>
        <begin position="223"/>
        <end position="244"/>
    </location>
</feature>
<sequence length="497" mass="54473">MWVVCGLAVWFSHTHAASVSPNLLMITSDPVTDDQPINPEYLTEPTNPPSNNTVSVSPSLLMPTSDSKTDEQPINPEHPTEPTDLFSNTDTGLACISVLPPRRGSYYVEHGTGVSVGSMLVFWCKEGYQLVGHEKITCILHAGVPRWSSSLPVCIPRPNDQGLHIALLVSVCSVNMANKTSNVTYTNTNYSNTSSYTSNTVNMHELFLAIVDKCNDEYSYVRLPLGIVTFVLGFPANVALLWLLVRGEKALSPSEILGLNLGVLNVIFCISLPFDVYISANYIRTGDLLTITEAISILNLIGCPLLLTSMCVERYLAAAHAVLYMKLGNNWEYRVVCSALIWIVTLGIAVITYQQRLPKLAMYLSITLDAFLLIMLVCLTGIVHVLRKKGPGEGQTGRRGGSSVKSRALKNALLILVPSVVVYGPLLAIAPYMFTLKDMNEEVSHTRCLILNLMNTIPSLGTCIGPVFYMSRAKQLGCCKKNAEKEQTTTQDLQQPK</sequence>
<dbReference type="Pfam" id="PF00084">
    <property type="entry name" value="Sushi"/>
    <property type="match status" value="1"/>
</dbReference>